<dbReference type="InterPro" id="IPR011964">
    <property type="entry name" value="YVTN_b-propeller_repeat"/>
</dbReference>
<evidence type="ECO:0000256" key="2">
    <source>
        <dbReference type="SAM" id="MobiDB-lite"/>
    </source>
</evidence>
<dbReference type="NCBIfam" id="TIGR02276">
    <property type="entry name" value="beta_rpt_yvtn"/>
    <property type="match status" value="1"/>
</dbReference>
<protein>
    <recommendedName>
        <fullName evidence="5">Cell surface protein</fullName>
    </recommendedName>
</protein>
<reference evidence="3 4" key="1">
    <citation type="submission" date="2018-01" db="EMBL/GenBank/DDBJ databases">
        <title>Complete genome sequence of Salinigranum rubrum GX10T, an extremely halophilic archaeon isolated from a marine solar saltern.</title>
        <authorList>
            <person name="Han S."/>
        </authorList>
    </citation>
    <scope>NUCLEOTIDE SEQUENCE [LARGE SCALE GENOMIC DNA]</scope>
    <source>
        <strain evidence="3 4">GX10</strain>
    </source>
</reference>
<dbReference type="PANTHER" id="PTHR47197:SF3">
    <property type="entry name" value="DIHYDRO-HEME D1 DEHYDROGENASE"/>
    <property type="match status" value="1"/>
</dbReference>
<dbReference type="InterPro" id="IPR006311">
    <property type="entry name" value="TAT_signal"/>
</dbReference>
<organism evidence="3 4">
    <name type="scientific">Salinigranum rubrum</name>
    <dbReference type="NCBI Taxonomy" id="755307"/>
    <lineage>
        <taxon>Archaea</taxon>
        <taxon>Methanobacteriati</taxon>
        <taxon>Methanobacteriota</taxon>
        <taxon>Stenosarchaea group</taxon>
        <taxon>Halobacteria</taxon>
        <taxon>Halobacteriales</taxon>
        <taxon>Haloferacaceae</taxon>
        <taxon>Salinigranum</taxon>
    </lineage>
</organism>
<dbReference type="Gene3D" id="2.130.10.10">
    <property type="entry name" value="YVTN repeat-like/Quinoprotein amine dehydrogenase"/>
    <property type="match status" value="2"/>
</dbReference>
<sequence>MTAPRRDPVLYPNAQGGRRRLGVSRRRLLAGSVAAGMTATAGCSGSGATGDDDGRTRPTVLVFNTGDSTVSVIDPTTDEVLTTQHLGLTSSFPSNQYTPTLTDSADDTLWLNVGRGVRGLRAGSLAERVAFETGSGANWLEQTPDGRHLVVSAREPAHRQFRLDADPASSTFGEVTGELDRRSEGGTGDNAGPGPCDVTIHPDGSHAYVPDIFGDTLTVIDVETFEIVTQVDVEPVVGEQSRPWMATVAPDGETLLVEHNEGSGTESVWDVSDPAAPEERVRLTADDGLGERPLTSEIGPDSETGYVFTPGSNDVTVVDLVADEVSGRIDLGGSAFVGTWEPTHEKLYVPIQTNDEVAVVDHASGEVTATIPVGARPYGATAANVRPRFETANDIVTALATMGVSFHESETTYCIGNCACGHEL</sequence>
<evidence type="ECO:0000313" key="4">
    <source>
        <dbReference type="Proteomes" id="UP000236584"/>
    </source>
</evidence>
<dbReference type="SUPFAM" id="SSF50974">
    <property type="entry name" value="Nitrous oxide reductase, N-terminal domain"/>
    <property type="match status" value="1"/>
</dbReference>
<dbReference type="RefSeq" id="WP_103426257.1">
    <property type="nucleotide sequence ID" value="NZ_CP026309.1"/>
</dbReference>
<evidence type="ECO:0000256" key="1">
    <source>
        <dbReference type="ARBA" id="ARBA00001935"/>
    </source>
</evidence>
<dbReference type="Proteomes" id="UP000236584">
    <property type="component" value="Chromosome"/>
</dbReference>
<keyword evidence="4" id="KW-1185">Reference proteome</keyword>
<dbReference type="AlphaFoldDB" id="A0A2I8VKX7"/>
<proteinExistence type="predicted"/>
<name>A0A2I8VKX7_9EURY</name>
<dbReference type="InterPro" id="IPR051200">
    <property type="entry name" value="Host-pathogen_enzymatic-act"/>
</dbReference>
<dbReference type="OrthoDB" id="322576at2157"/>
<dbReference type="KEGG" id="srub:C2R22_13735"/>
<dbReference type="InterPro" id="IPR011045">
    <property type="entry name" value="N2O_reductase_N"/>
</dbReference>
<dbReference type="InterPro" id="IPR015943">
    <property type="entry name" value="WD40/YVTN_repeat-like_dom_sf"/>
</dbReference>
<evidence type="ECO:0008006" key="5">
    <source>
        <dbReference type="Google" id="ProtNLM"/>
    </source>
</evidence>
<dbReference type="GeneID" id="35593172"/>
<accession>A0A2I8VKX7</accession>
<dbReference type="PROSITE" id="PS51318">
    <property type="entry name" value="TAT"/>
    <property type="match status" value="1"/>
</dbReference>
<evidence type="ECO:0000313" key="3">
    <source>
        <dbReference type="EMBL" id="AUV82568.1"/>
    </source>
</evidence>
<comment type="cofactor">
    <cofactor evidence="1">
        <name>Cu cation</name>
        <dbReference type="ChEBI" id="CHEBI:23378"/>
    </cofactor>
</comment>
<gene>
    <name evidence="3" type="ORF">C2R22_13735</name>
</gene>
<dbReference type="EMBL" id="CP026309">
    <property type="protein sequence ID" value="AUV82568.1"/>
    <property type="molecule type" value="Genomic_DNA"/>
</dbReference>
<dbReference type="PANTHER" id="PTHR47197">
    <property type="entry name" value="PROTEIN NIRF"/>
    <property type="match status" value="1"/>
</dbReference>
<feature type="region of interest" description="Disordered" evidence="2">
    <location>
        <begin position="163"/>
        <end position="202"/>
    </location>
</feature>